<evidence type="ECO:0000313" key="3">
    <source>
        <dbReference type="Proteomes" id="UP000230002"/>
    </source>
</evidence>
<dbReference type="AlphaFoldDB" id="A0A2G8S9D1"/>
<feature type="region of interest" description="Disordered" evidence="1">
    <location>
        <begin position="53"/>
        <end position="76"/>
    </location>
</feature>
<dbReference type="Proteomes" id="UP000230002">
    <property type="component" value="Unassembled WGS sequence"/>
</dbReference>
<organism evidence="2 3">
    <name type="scientific">Ganoderma sinense ZZ0214-1</name>
    <dbReference type="NCBI Taxonomy" id="1077348"/>
    <lineage>
        <taxon>Eukaryota</taxon>
        <taxon>Fungi</taxon>
        <taxon>Dikarya</taxon>
        <taxon>Basidiomycota</taxon>
        <taxon>Agaricomycotina</taxon>
        <taxon>Agaricomycetes</taxon>
        <taxon>Polyporales</taxon>
        <taxon>Polyporaceae</taxon>
        <taxon>Ganoderma</taxon>
    </lineage>
</organism>
<evidence type="ECO:0000313" key="2">
    <source>
        <dbReference type="EMBL" id="PIL30365.1"/>
    </source>
</evidence>
<comment type="caution">
    <text evidence="2">The sequence shown here is derived from an EMBL/GenBank/DDBJ whole genome shotgun (WGS) entry which is preliminary data.</text>
</comment>
<reference evidence="2 3" key="1">
    <citation type="journal article" date="2015" name="Sci. Rep.">
        <title>Chromosome-level genome map provides insights into diverse defense mechanisms in the medicinal fungus Ganoderma sinense.</title>
        <authorList>
            <person name="Zhu Y."/>
            <person name="Xu J."/>
            <person name="Sun C."/>
            <person name="Zhou S."/>
            <person name="Xu H."/>
            <person name="Nelson D.R."/>
            <person name="Qian J."/>
            <person name="Song J."/>
            <person name="Luo H."/>
            <person name="Xiang L."/>
            <person name="Li Y."/>
            <person name="Xu Z."/>
            <person name="Ji A."/>
            <person name="Wang L."/>
            <person name="Lu S."/>
            <person name="Hayward A."/>
            <person name="Sun W."/>
            <person name="Li X."/>
            <person name="Schwartz D.C."/>
            <person name="Wang Y."/>
            <person name="Chen S."/>
        </authorList>
    </citation>
    <scope>NUCLEOTIDE SEQUENCE [LARGE SCALE GENOMIC DNA]</scope>
    <source>
        <strain evidence="2 3">ZZ0214-1</strain>
    </source>
</reference>
<name>A0A2G8S9D1_9APHY</name>
<sequence>MTDILQLLNQMTTALTICMRPGRTLQMSRYMVVLPPRNKVIYCLPRETISSPYKRRSAQSRSRDTQDEDEQRTSQRGWTWIRGAERDWEFPGSRWPHVALAWWRCPYCGSRPGSGLEAGRSPTSVVQYNDVIKYYVDRFRLEVEGILNWTSQARSIRPSPTTLSLSGASESRTSTLIAPTQEPWPQNALPSVALQSEPLAYVYICV</sequence>
<protein>
    <submittedName>
        <fullName evidence="2">Uncharacterized protein</fullName>
    </submittedName>
</protein>
<accession>A0A2G8S9D1</accession>
<dbReference type="EMBL" id="AYKW01000015">
    <property type="protein sequence ID" value="PIL30365.1"/>
    <property type="molecule type" value="Genomic_DNA"/>
</dbReference>
<gene>
    <name evidence="2" type="ORF">GSI_07550</name>
</gene>
<evidence type="ECO:0000256" key="1">
    <source>
        <dbReference type="SAM" id="MobiDB-lite"/>
    </source>
</evidence>
<proteinExistence type="predicted"/>
<keyword evidence="3" id="KW-1185">Reference proteome</keyword>